<evidence type="ECO:0000313" key="2">
    <source>
        <dbReference type="EMBL" id="ALP93355.1"/>
    </source>
</evidence>
<dbReference type="KEGG" id="ibu:IB211_00962"/>
<dbReference type="AlphaFoldDB" id="A0A0S2W1Y4"/>
<name>A0A0S2W1Y4_9FIRM</name>
<evidence type="ECO:0000256" key="1">
    <source>
        <dbReference type="SAM" id="SignalP"/>
    </source>
</evidence>
<evidence type="ECO:0008006" key="4">
    <source>
        <dbReference type="Google" id="ProtNLM"/>
    </source>
</evidence>
<accession>A0A0S2W1Y4</accession>
<sequence length="232" mass="25884">MKISKRIAVLGAAAVLTAGLAACGGVTKDDATVYVKGQIDSTYLGQYNEDYLKLMDMTEAEAAEDYEWNLGAEADWFMDFASIYPSDETKEKVVELYKEIYAKCKYTVQPASKLDNGNFAVEVLVEPMDLMVQFQNTADLDTVWTEVTASEGITSDEQINAMSDAEYEALEARYADKVIALVRGLLPDVGYETEQSCIIQLKLNDENVYEMVGTDWQNLDGMMIDYYGSYAQ</sequence>
<evidence type="ECO:0000313" key="3">
    <source>
        <dbReference type="Proteomes" id="UP000064844"/>
    </source>
</evidence>
<protein>
    <recommendedName>
        <fullName evidence="4">DUF5105 domain-containing protein</fullName>
    </recommendedName>
</protein>
<dbReference type="EMBL" id="CP011307">
    <property type="protein sequence ID" value="ALP93355.1"/>
    <property type="molecule type" value="Genomic_DNA"/>
</dbReference>
<dbReference type="PROSITE" id="PS51257">
    <property type="entry name" value="PROKAR_LIPOPROTEIN"/>
    <property type="match status" value="1"/>
</dbReference>
<organism evidence="2 3">
    <name type="scientific">Intestinimonas butyriciproducens</name>
    <dbReference type="NCBI Taxonomy" id="1297617"/>
    <lineage>
        <taxon>Bacteria</taxon>
        <taxon>Bacillati</taxon>
        <taxon>Bacillota</taxon>
        <taxon>Clostridia</taxon>
        <taxon>Eubacteriales</taxon>
        <taxon>Intestinimonas</taxon>
    </lineage>
</organism>
<reference evidence="2 3" key="1">
    <citation type="journal article" date="2015" name="Nat. Commun.">
        <title>Production of butyrate from lysine and the Amadori product fructoselysine by a human gut commensal.</title>
        <authorList>
            <person name="Bui T.P."/>
            <person name="Ritari J."/>
            <person name="Boeren S."/>
            <person name="de Waard P."/>
            <person name="Plugge C.M."/>
            <person name="de Vos W.M."/>
        </authorList>
    </citation>
    <scope>NUCLEOTIDE SEQUENCE [LARGE SCALE GENOMIC DNA]</scope>
    <source>
        <strain evidence="2 3">AF211</strain>
    </source>
</reference>
<feature type="signal peptide" evidence="1">
    <location>
        <begin position="1"/>
        <end position="21"/>
    </location>
</feature>
<dbReference type="RefSeq" id="WP_058117275.1">
    <property type="nucleotide sequence ID" value="NZ_CP011307.1"/>
</dbReference>
<gene>
    <name evidence="2" type="ORF">IB211_00962</name>
</gene>
<keyword evidence="1" id="KW-0732">Signal</keyword>
<keyword evidence="3" id="KW-1185">Reference proteome</keyword>
<dbReference type="Proteomes" id="UP000064844">
    <property type="component" value="Chromosome"/>
</dbReference>
<dbReference type="eggNOG" id="ENOG5032VXN">
    <property type="taxonomic scope" value="Bacteria"/>
</dbReference>
<proteinExistence type="predicted"/>
<feature type="chain" id="PRO_5006606284" description="DUF5105 domain-containing protein" evidence="1">
    <location>
        <begin position="22"/>
        <end position="232"/>
    </location>
</feature>
<reference evidence="3" key="2">
    <citation type="submission" date="2015-04" db="EMBL/GenBank/DDBJ databases">
        <title>A butyrogenic pathway from the amino acid lysine in a human gut commensal.</title>
        <authorList>
            <person name="de Vos W.M."/>
            <person name="Bui N.T.P."/>
            <person name="Plugge C.M."/>
            <person name="Ritari J."/>
        </authorList>
    </citation>
    <scope>NUCLEOTIDE SEQUENCE [LARGE SCALE GENOMIC DNA]</scope>
    <source>
        <strain evidence="3">AF211</strain>
    </source>
</reference>
<dbReference type="STRING" id="1297617.IB211_00962"/>